<evidence type="ECO:0000313" key="2">
    <source>
        <dbReference type="EMBL" id="KAJ9574766.1"/>
    </source>
</evidence>
<name>A0AAD8E2Q7_DIPPU</name>
<accession>A0AAD8E2Q7</accession>
<keyword evidence="1" id="KW-1133">Transmembrane helix</keyword>
<keyword evidence="1" id="KW-0812">Transmembrane</keyword>
<dbReference type="EMBL" id="JASPKZ010010264">
    <property type="protein sequence ID" value="KAJ9574766.1"/>
    <property type="molecule type" value="Genomic_DNA"/>
</dbReference>
<dbReference type="AlphaFoldDB" id="A0AAD8E2Q7"/>
<feature type="transmembrane region" description="Helical" evidence="1">
    <location>
        <begin position="396"/>
        <end position="421"/>
    </location>
</feature>
<gene>
    <name evidence="2" type="ORF">L9F63_008080</name>
</gene>
<evidence type="ECO:0000256" key="1">
    <source>
        <dbReference type="SAM" id="Phobius"/>
    </source>
</evidence>
<evidence type="ECO:0000313" key="3">
    <source>
        <dbReference type="Proteomes" id="UP001233999"/>
    </source>
</evidence>
<organism evidence="2 3">
    <name type="scientific">Diploptera punctata</name>
    <name type="common">Pacific beetle cockroach</name>
    <dbReference type="NCBI Taxonomy" id="6984"/>
    <lineage>
        <taxon>Eukaryota</taxon>
        <taxon>Metazoa</taxon>
        <taxon>Ecdysozoa</taxon>
        <taxon>Arthropoda</taxon>
        <taxon>Hexapoda</taxon>
        <taxon>Insecta</taxon>
        <taxon>Pterygota</taxon>
        <taxon>Neoptera</taxon>
        <taxon>Polyneoptera</taxon>
        <taxon>Dictyoptera</taxon>
        <taxon>Blattodea</taxon>
        <taxon>Blaberoidea</taxon>
        <taxon>Blaberidae</taxon>
        <taxon>Diplopterinae</taxon>
        <taxon>Diploptera</taxon>
    </lineage>
</organism>
<keyword evidence="3" id="KW-1185">Reference proteome</keyword>
<proteinExistence type="predicted"/>
<comment type="caution">
    <text evidence="2">The sequence shown here is derived from an EMBL/GenBank/DDBJ whole genome shotgun (WGS) entry which is preliminary data.</text>
</comment>
<feature type="non-terminal residue" evidence="2">
    <location>
        <position position="520"/>
    </location>
</feature>
<sequence length="520" mass="59403">CASNSIYSLNQQNFTPRLMQCCHSPNVCLAPLFPSNLYSMIPIGHVAFITEAVLSSAVVPEGTSHFVIENCTTLRVKSHTWEGHRYIQKVELFNITELIIESDAFSWNETLALDPNLLIGLTVNISNSTIPELPSFSFKGRLIDISLNNVNIGSVEAFAFASLHHTDKLELVNCVVKDFKAQAFKKFAVNRLHIIGGYFSGVVQSRTMLELEVKRDLFIDKLTVDTLKSSALIIQGPKTFRIRDSIFQIVEGEAFRIRTRGRTLIQNNVFVTLAKGAFATINADHFIVSREGLQDLRFENNTIQKFEDGCLIFDVNSYEPQLHHVILNESCSCSLLESWSVQLSLHSNQEQRKKRHNDPTNPANPFWCRNDNGHKNKPIYIRFYDFNEECVVSSGVYVFLIVIVTSALGLVVIILLVVFWWRRRRKNNQRRWINVPTSPNNQIAKSQKLNNKGNNVEKGNKREQDARITMVVPDGRTYRETELHVIVERTEPLLQPEYVDMIVNETNTKPEAKNYIETHH</sequence>
<reference evidence="2" key="1">
    <citation type="journal article" date="2023" name="IScience">
        <title>Live-bearing cockroach genome reveals convergent evolutionary mechanisms linked to viviparity in insects and beyond.</title>
        <authorList>
            <person name="Fouks B."/>
            <person name="Harrison M.C."/>
            <person name="Mikhailova A.A."/>
            <person name="Marchal E."/>
            <person name="English S."/>
            <person name="Carruthers M."/>
            <person name="Jennings E.C."/>
            <person name="Chiamaka E.L."/>
            <person name="Frigard R.A."/>
            <person name="Pippel M."/>
            <person name="Attardo G.M."/>
            <person name="Benoit J.B."/>
            <person name="Bornberg-Bauer E."/>
            <person name="Tobe S.S."/>
        </authorList>
    </citation>
    <scope>NUCLEOTIDE SEQUENCE</scope>
    <source>
        <strain evidence="2">Stay&amp;Tobe</strain>
    </source>
</reference>
<protein>
    <submittedName>
        <fullName evidence="2">Uncharacterized protein</fullName>
    </submittedName>
</protein>
<keyword evidence="1" id="KW-0472">Membrane</keyword>
<dbReference type="Proteomes" id="UP001233999">
    <property type="component" value="Unassembled WGS sequence"/>
</dbReference>
<reference evidence="2" key="2">
    <citation type="submission" date="2023-05" db="EMBL/GenBank/DDBJ databases">
        <authorList>
            <person name="Fouks B."/>
        </authorList>
    </citation>
    <scope>NUCLEOTIDE SEQUENCE</scope>
    <source>
        <strain evidence="2">Stay&amp;Tobe</strain>
        <tissue evidence="2">Testes</tissue>
    </source>
</reference>